<evidence type="ECO:0000256" key="3">
    <source>
        <dbReference type="ARBA" id="ARBA00022448"/>
    </source>
</evidence>
<dbReference type="SUPFAM" id="SSF53850">
    <property type="entry name" value="Periplasmic binding protein-like II"/>
    <property type="match status" value="1"/>
</dbReference>
<comment type="caution">
    <text evidence="7">The sequence shown here is derived from an EMBL/GenBank/DDBJ whole genome shotgun (WGS) entry which is preliminary data.</text>
</comment>
<sequence length="732" mass="83883">MFLLSSCREIPNAVHSEQELSANTLFTPFSGRSPKHLDPTSSYSSDETPYTYNIYEPLYQYHYLKRPYELIPRAAERIVQPVYFDKNGNKLGKDADPEEVALSVYEIPLKKGIMYAPHPAFARDAEGRYVNHHLAPEVIDGLRNPLDLPQKGTRELEAEDYVYAIKRMANPRIISPIFGTMANHLPGLNEYAVLVRAEDERLRRGLSPTDRDLPFLDFRKIPLKGVSAPDKYTLRLEVKGKYPQFSNWLAMTFFSPIPWEAEAFYAQKGMAKNNLSLNYWPVGTGPYMLVESIENRRHVMERNPNYRKTELYPCEGEELDESKGYLQDCGKPMPFIDRIEISAEKESVPLQTKFLQGYYDSPQIERLDNGQGFLIGMADSAKKEKEYREKKLQFPKTVEAQNTYFGFNWLDPVIGRGDTPEQQERNRKLRQAISIAMDWEEYIQIFQKGLASPAHGPLPPGLFGYSKDGAAAFNPYVYEKGEDGQIRRKSLAEAKKLLSEAGYPDGRDQKTGEPLVLNLDFQAAASPATKSVLDWYQKQFAKIGIQLDIRATDYNRFQDKVITGNHQLFLWGWLADYPDAENFLFLLYGPNAKSSTGGSGENASNYQNDDYDRIYAKMRYLDEGPEKAAAIEELIRIVQKDAPWSFGYFPTSAAAFHQWVHNGKPTQIVRNHIQYLRLDPATRVERVKEWNKPIYWPLFILAALLGSLVVPAVILHRRRERMTARTAQESLK</sequence>
<keyword evidence="8" id="KW-1185">Reference proteome</keyword>
<evidence type="ECO:0000256" key="2">
    <source>
        <dbReference type="ARBA" id="ARBA00005695"/>
    </source>
</evidence>
<dbReference type="InterPro" id="IPR000914">
    <property type="entry name" value="SBP_5_dom"/>
</dbReference>
<dbReference type="PANTHER" id="PTHR30290:SF10">
    <property type="entry name" value="PERIPLASMIC OLIGOPEPTIDE-BINDING PROTEIN-RELATED"/>
    <property type="match status" value="1"/>
</dbReference>
<dbReference type="OrthoDB" id="9801799at2"/>
<keyword evidence="5" id="KW-0472">Membrane</keyword>
<reference evidence="7 8" key="1">
    <citation type="submission" date="2019-12" db="EMBL/GenBank/DDBJ databases">
        <title>Microbes associate with the intestines of laboratory mice.</title>
        <authorList>
            <person name="Navarre W."/>
            <person name="Wong E."/>
        </authorList>
    </citation>
    <scope>NUCLEOTIDE SEQUENCE [LARGE SCALE GENOMIC DNA]</scope>
    <source>
        <strain evidence="7 8">NM82_D38</strain>
    </source>
</reference>
<dbReference type="Gene3D" id="3.10.105.10">
    <property type="entry name" value="Dipeptide-binding Protein, Domain 3"/>
    <property type="match status" value="1"/>
</dbReference>
<dbReference type="CDD" id="cd08505">
    <property type="entry name" value="PBP2_NikA_DppA_OppA_like_18"/>
    <property type="match status" value="1"/>
</dbReference>
<dbReference type="RefSeq" id="WP_160335827.1">
    <property type="nucleotide sequence ID" value="NZ_CALPCR010000025.1"/>
</dbReference>
<organism evidence="7 8">
    <name type="scientific">Parasutterella muris</name>
    <dbReference type="NCBI Taxonomy" id="2565572"/>
    <lineage>
        <taxon>Bacteria</taxon>
        <taxon>Pseudomonadati</taxon>
        <taxon>Pseudomonadota</taxon>
        <taxon>Betaproteobacteria</taxon>
        <taxon>Burkholderiales</taxon>
        <taxon>Sutterellaceae</taxon>
        <taxon>Parasutterella</taxon>
    </lineage>
</organism>
<keyword evidence="3" id="KW-0813">Transport</keyword>
<dbReference type="Gene3D" id="3.90.76.10">
    <property type="entry name" value="Dipeptide-binding Protein, Domain 1"/>
    <property type="match status" value="1"/>
</dbReference>
<evidence type="ECO:0000256" key="5">
    <source>
        <dbReference type="SAM" id="Phobius"/>
    </source>
</evidence>
<feature type="transmembrane region" description="Helical" evidence="5">
    <location>
        <begin position="694"/>
        <end position="715"/>
    </location>
</feature>
<evidence type="ECO:0000313" key="7">
    <source>
        <dbReference type="EMBL" id="MVX57390.1"/>
    </source>
</evidence>
<dbReference type="InterPro" id="IPR039424">
    <property type="entry name" value="SBP_5"/>
</dbReference>
<dbReference type="GO" id="GO:0015833">
    <property type="term" value="P:peptide transport"/>
    <property type="evidence" value="ECO:0007669"/>
    <property type="project" value="TreeGrafter"/>
</dbReference>
<dbReference type="GO" id="GO:0030313">
    <property type="term" value="C:cell envelope"/>
    <property type="evidence" value="ECO:0007669"/>
    <property type="project" value="UniProtKB-SubCell"/>
</dbReference>
<accession>A0A6L6YI79</accession>
<evidence type="ECO:0000259" key="6">
    <source>
        <dbReference type="Pfam" id="PF00496"/>
    </source>
</evidence>
<keyword evidence="5" id="KW-1133">Transmembrane helix</keyword>
<dbReference type="Pfam" id="PF00496">
    <property type="entry name" value="SBP_bac_5"/>
    <property type="match status" value="1"/>
</dbReference>
<keyword evidence="4" id="KW-0732">Signal</keyword>
<dbReference type="GO" id="GO:1904680">
    <property type="term" value="F:peptide transmembrane transporter activity"/>
    <property type="evidence" value="ECO:0007669"/>
    <property type="project" value="TreeGrafter"/>
</dbReference>
<evidence type="ECO:0000256" key="4">
    <source>
        <dbReference type="ARBA" id="ARBA00022729"/>
    </source>
</evidence>
<comment type="subcellular location">
    <subcellularLocation>
        <location evidence="1">Cell envelope</location>
    </subcellularLocation>
</comment>
<gene>
    <name evidence="7" type="ORF">E5987_09295</name>
</gene>
<dbReference type="Gene3D" id="3.40.190.10">
    <property type="entry name" value="Periplasmic binding protein-like II"/>
    <property type="match status" value="1"/>
</dbReference>
<protein>
    <submittedName>
        <fullName evidence="7">Peptide ABC transporter substrate-binding protein</fullName>
    </submittedName>
</protein>
<name>A0A6L6YI79_9BURK</name>
<dbReference type="PANTHER" id="PTHR30290">
    <property type="entry name" value="PERIPLASMIC BINDING COMPONENT OF ABC TRANSPORTER"/>
    <property type="match status" value="1"/>
</dbReference>
<feature type="domain" description="Solute-binding protein family 5" evidence="6">
    <location>
        <begin position="155"/>
        <end position="593"/>
    </location>
</feature>
<comment type="similarity">
    <text evidence="2">Belongs to the bacterial solute-binding protein 5 family.</text>
</comment>
<evidence type="ECO:0000256" key="1">
    <source>
        <dbReference type="ARBA" id="ARBA00004196"/>
    </source>
</evidence>
<proteinExistence type="inferred from homology"/>
<keyword evidence="5" id="KW-0812">Transmembrane</keyword>
<dbReference type="EMBL" id="WSRP01000029">
    <property type="protein sequence ID" value="MVX57390.1"/>
    <property type="molecule type" value="Genomic_DNA"/>
</dbReference>
<dbReference type="Proteomes" id="UP000472580">
    <property type="component" value="Unassembled WGS sequence"/>
</dbReference>
<dbReference type="AlphaFoldDB" id="A0A6L6YI79"/>
<evidence type="ECO:0000313" key="8">
    <source>
        <dbReference type="Proteomes" id="UP000472580"/>
    </source>
</evidence>